<organism evidence="2 3">
    <name type="scientific">Panicum miliaceum</name>
    <name type="common">Proso millet</name>
    <name type="synonym">Broomcorn millet</name>
    <dbReference type="NCBI Taxonomy" id="4540"/>
    <lineage>
        <taxon>Eukaryota</taxon>
        <taxon>Viridiplantae</taxon>
        <taxon>Streptophyta</taxon>
        <taxon>Embryophyta</taxon>
        <taxon>Tracheophyta</taxon>
        <taxon>Spermatophyta</taxon>
        <taxon>Magnoliopsida</taxon>
        <taxon>Liliopsida</taxon>
        <taxon>Poales</taxon>
        <taxon>Poaceae</taxon>
        <taxon>PACMAD clade</taxon>
        <taxon>Panicoideae</taxon>
        <taxon>Panicodae</taxon>
        <taxon>Paniceae</taxon>
        <taxon>Panicinae</taxon>
        <taxon>Panicum</taxon>
        <taxon>Panicum sect. Panicum</taxon>
    </lineage>
</organism>
<reference evidence="3" key="1">
    <citation type="journal article" date="2019" name="Nat. Commun.">
        <title>The genome of broomcorn millet.</title>
        <authorList>
            <person name="Zou C."/>
            <person name="Miki D."/>
            <person name="Li D."/>
            <person name="Tang Q."/>
            <person name="Xiao L."/>
            <person name="Rajput S."/>
            <person name="Deng P."/>
            <person name="Jia W."/>
            <person name="Huang R."/>
            <person name="Zhang M."/>
            <person name="Sun Y."/>
            <person name="Hu J."/>
            <person name="Fu X."/>
            <person name="Schnable P.S."/>
            <person name="Li F."/>
            <person name="Zhang H."/>
            <person name="Feng B."/>
            <person name="Zhu X."/>
            <person name="Liu R."/>
            <person name="Schnable J.C."/>
            <person name="Zhu J.-K."/>
            <person name="Zhang H."/>
        </authorList>
    </citation>
    <scope>NUCLEOTIDE SEQUENCE [LARGE SCALE GENOMIC DNA]</scope>
</reference>
<dbReference type="Proteomes" id="UP000275267">
    <property type="component" value="Unassembled WGS sequence"/>
</dbReference>
<feature type="compositionally biased region" description="Pro residues" evidence="1">
    <location>
        <begin position="43"/>
        <end position="55"/>
    </location>
</feature>
<name>A0A3L6PVJ9_PANMI</name>
<proteinExistence type="predicted"/>
<accession>A0A3L6PVJ9</accession>
<protein>
    <submittedName>
        <fullName evidence="2">Uncharacterized protein</fullName>
    </submittedName>
</protein>
<feature type="region of interest" description="Disordered" evidence="1">
    <location>
        <begin position="144"/>
        <end position="164"/>
    </location>
</feature>
<feature type="compositionally biased region" description="Low complexity" evidence="1">
    <location>
        <begin position="144"/>
        <end position="161"/>
    </location>
</feature>
<keyword evidence="3" id="KW-1185">Reference proteome</keyword>
<sequence length="223" mass="23897">MRRRRHDSPRSRARESVTAELLYVLRETKRNAVRIRASRCHLPPSPAPSRRPLSPPLLSRPSPPPLLLLSAAGRPKERVSGTASSLDAAAARSGRSRCLGRHGIPARTQHGPWRPGAAGGQGHGAASRWVGPGWWRESGAATCSRSSSCSSTISSSSTTTSPGQHAGYGLEWQAPRACRLALVHPETHCLQMVLCDTLQNQPGLCGIVCPCIEVSSNQIKEAL</sequence>
<feature type="region of interest" description="Disordered" evidence="1">
    <location>
        <begin position="38"/>
        <end position="131"/>
    </location>
</feature>
<comment type="caution">
    <text evidence="2">The sequence shown here is derived from an EMBL/GenBank/DDBJ whole genome shotgun (WGS) entry which is preliminary data.</text>
</comment>
<dbReference type="AlphaFoldDB" id="A0A3L6PVJ9"/>
<evidence type="ECO:0000313" key="3">
    <source>
        <dbReference type="Proteomes" id="UP000275267"/>
    </source>
</evidence>
<evidence type="ECO:0000313" key="2">
    <source>
        <dbReference type="EMBL" id="RLM65637.1"/>
    </source>
</evidence>
<gene>
    <name evidence="2" type="ORF">C2845_PM16G07360</name>
</gene>
<dbReference type="EMBL" id="PQIB02000015">
    <property type="protein sequence ID" value="RLM65637.1"/>
    <property type="molecule type" value="Genomic_DNA"/>
</dbReference>
<evidence type="ECO:0000256" key="1">
    <source>
        <dbReference type="SAM" id="MobiDB-lite"/>
    </source>
</evidence>
<dbReference type="OrthoDB" id="2192888at2759"/>